<protein>
    <submittedName>
        <fullName evidence="1">Uncharacterized protein</fullName>
    </submittedName>
</protein>
<evidence type="ECO:0000313" key="1">
    <source>
        <dbReference type="EMBL" id="MDP9869227.1"/>
    </source>
</evidence>
<evidence type="ECO:0000313" key="2">
    <source>
        <dbReference type="Proteomes" id="UP001230426"/>
    </source>
</evidence>
<name>A0ABT9RK54_9ACTN</name>
<dbReference type="Proteomes" id="UP001230426">
    <property type="component" value="Unassembled WGS sequence"/>
</dbReference>
<dbReference type="EMBL" id="JAUSRB010000002">
    <property type="protein sequence ID" value="MDP9869227.1"/>
    <property type="molecule type" value="Genomic_DNA"/>
</dbReference>
<keyword evidence="2" id="KW-1185">Reference proteome</keyword>
<accession>A0ABT9RK54</accession>
<organism evidence="1 2">
    <name type="scientific">Streptosporangium brasiliense</name>
    <dbReference type="NCBI Taxonomy" id="47480"/>
    <lineage>
        <taxon>Bacteria</taxon>
        <taxon>Bacillati</taxon>
        <taxon>Actinomycetota</taxon>
        <taxon>Actinomycetes</taxon>
        <taxon>Streptosporangiales</taxon>
        <taxon>Streptosporangiaceae</taxon>
        <taxon>Streptosporangium</taxon>
    </lineage>
</organism>
<sequence>MTAIQLTDGPDVEWETLCNPPVPRIELKVHKPDDETA</sequence>
<gene>
    <name evidence="1" type="ORF">J2S55_008493</name>
</gene>
<reference evidence="1 2" key="1">
    <citation type="submission" date="2023-07" db="EMBL/GenBank/DDBJ databases">
        <title>Sequencing the genomes of 1000 actinobacteria strains.</title>
        <authorList>
            <person name="Klenk H.-P."/>
        </authorList>
    </citation>
    <scope>NUCLEOTIDE SEQUENCE [LARGE SCALE GENOMIC DNA]</scope>
    <source>
        <strain evidence="1 2">DSM 44109</strain>
    </source>
</reference>
<comment type="caution">
    <text evidence="1">The sequence shown here is derived from an EMBL/GenBank/DDBJ whole genome shotgun (WGS) entry which is preliminary data.</text>
</comment>
<proteinExistence type="predicted"/>